<dbReference type="InterPro" id="IPR004878">
    <property type="entry name" value="Otopetrin"/>
</dbReference>
<proteinExistence type="inferred from homology"/>
<feature type="transmembrane region" description="Helical" evidence="11">
    <location>
        <begin position="132"/>
        <end position="153"/>
    </location>
</feature>
<feature type="transmembrane region" description="Helical" evidence="11">
    <location>
        <begin position="91"/>
        <end position="111"/>
    </location>
</feature>
<dbReference type="OrthoDB" id="6429739at2759"/>
<comment type="similarity">
    <text evidence="2">Belongs to the otopetrin family.</text>
</comment>
<dbReference type="AlphaFoldDB" id="A0A9Q1D0H1"/>
<comment type="subcellular location">
    <subcellularLocation>
        <location evidence="1">Cell membrane</location>
        <topology evidence="1">Multi-pass membrane protein</topology>
    </subcellularLocation>
</comment>
<feature type="transmembrane region" description="Helical" evidence="11">
    <location>
        <begin position="345"/>
        <end position="366"/>
    </location>
</feature>
<accession>A0A9Q1D0H1</accession>
<feature type="transmembrane region" description="Helical" evidence="11">
    <location>
        <begin position="417"/>
        <end position="438"/>
    </location>
</feature>
<organism evidence="12 13">
    <name type="scientific">Conger conger</name>
    <name type="common">Conger eel</name>
    <name type="synonym">Muraena conger</name>
    <dbReference type="NCBI Taxonomy" id="82655"/>
    <lineage>
        <taxon>Eukaryota</taxon>
        <taxon>Metazoa</taxon>
        <taxon>Chordata</taxon>
        <taxon>Craniata</taxon>
        <taxon>Vertebrata</taxon>
        <taxon>Euteleostomi</taxon>
        <taxon>Actinopterygii</taxon>
        <taxon>Neopterygii</taxon>
        <taxon>Teleostei</taxon>
        <taxon>Anguilliformes</taxon>
        <taxon>Congridae</taxon>
        <taxon>Conger</taxon>
    </lineage>
</organism>
<comment type="caution">
    <text evidence="12">The sequence shown here is derived from an EMBL/GenBank/DDBJ whole genome shotgun (WGS) entry which is preliminary data.</text>
</comment>
<keyword evidence="9 11" id="KW-0472">Membrane</keyword>
<evidence type="ECO:0000256" key="2">
    <source>
        <dbReference type="ARBA" id="ARBA00006513"/>
    </source>
</evidence>
<evidence type="ECO:0008006" key="14">
    <source>
        <dbReference type="Google" id="ProtNLM"/>
    </source>
</evidence>
<evidence type="ECO:0000256" key="10">
    <source>
        <dbReference type="ARBA" id="ARBA00023303"/>
    </source>
</evidence>
<keyword evidence="6" id="KW-0375">Hydrogen ion transport</keyword>
<evidence type="ECO:0000256" key="5">
    <source>
        <dbReference type="ARBA" id="ARBA00022692"/>
    </source>
</evidence>
<dbReference type="PANTHER" id="PTHR21522">
    <property type="entry name" value="PROTON CHANNEL OTOP"/>
    <property type="match status" value="1"/>
</dbReference>
<evidence type="ECO:0000256" key="8">
    <source>
        <dbReference type="ARBA" id="ARBA00023065"/>
    </source>
</evidence>
<keyword evidence="10" id="KW-0407">Ion channel</keyword>
<feature type="transmembrane region" description="Helical" evidence="11">
    <location>
        <begin position="265"/>
        <end position="282"/>
    </location>
</feature>
<evidence type="ECO:0000256" key="7">
    <source>
        <dbReference type="ARBA" id="ARBA00022989"/>
    </source>
</evidence>
<gene>
    <name evidence="12" type="ORF">COCON_G00207600</name>
</gene>
<evidence type="ECO:0000313" key="13">
    <source>
        <dbReference type="Proteomes" id="UP001152803"/>
    </source>
</evidence>
<dbReference type="Proteomes" id="UP001152803">
    <property type="component" value="Unassembled WGS sequence"/>
</dbReference>
<dbReference type="EMBL" id="JAFJMO010000016">
    <property type="protein sequence ID" value="KAJ8254148.1"/>
    <property type="molecule type" value="Genomic_DNA"/>
</dbReference>
<reference evidence="12" key="1">
    <citation type="journal article" date="2023" name="Science">
        <title>Genome structures resolve the early diversification of teleost fishes.</title>
        <authorList>
            <person name="Parey E."/>
            <person name="Louis A."/>
            <person name="Montfort J."/>
            <person name="Bouchez O."/>
            <person name="Roques C."/>
            <person name="Iampietro C."/>
            <person name="Lluch J."/>
            <person name="Castinel A."/>
            <person name="Donnadieu C."/>
            <person name="Desvignes T."/>
            <person name="Floi Bucao C."/>
            <person name="Jouanno E."/>
            <person name="Wen M."/>
            <person name="Mejri S."/>
            <person name="Dirks R."/>
            <person name="Jansen H."/>
            <person name="Henkel C."/>
            <person name="Chen W.J."/>
            <person name="Zahm M."/>
            <person name="Cabau C."/>
            <person name="Klopp C."/>
            <person name="Thompson A.W."/>
            <person name="Robinson-Rechavi M."/>
            <person name="Braasch I."/>
            <person name="Lecointre G."/>
            <person name="Bobe J."/>
            <person name="Postlethwait J.H."/>
            <person name="Berthelot C."/>
            <person name="Roest Crollius H."/>
            <person name="Guiguen Y."/>
        </authorList>
    </citation>
    <scope>NUCLEOTIDE SEQUENCE</scope>
    <source>
        <strain evidence="12">Concon-B</strain>
    </source>
</reference>
<sequence length="572" mass="62374">MPSESFLPAEIAKHRDFRIIEVTEPSKMMAMGGEEAKDSHRPSIAVGGGNGRAKGRRRAWLLSGVASANVLILASALVSGSAFSDVNITPAAVQVFLTVLLLLTTAWMVFYTACTARGDGAVLYKDGHAGPIWLRAGLVLFGVFSLVMDVFKIASSTGYMHCDSAVTIVFPAVQAVFILVQTYFLWFHAKDCVQVQRNITCCGLMLTLSTNLILWMATVTEESLHQTNIPDNTTERAAEEDSDCRCSHSACEIFEAYYYLYPLNIEYSLFASAMAYVMWRNVGRLVDERDHHHQPHPRFRFQGVLAGPGAGLVMLVAGLATFVVYEVDVQSSHAPTKRAALNMHYTMNTTAVCLMSVCSLAGLAVYRLDKRGHVSGKNPTRRLDVALLLGASLGQMVICYFTTVAVAASGVAGVTDALDLACSLVTLLQLCLQNFFIIEGLHREPFHEAAAPAAVFANPQAHALEGTPPPAGVAVMETKPPSEVTVATPSPPNLSLSWKRWALKEICAFLLLGNVILWIMPAFGARPQFDNPIALNFYKSTMWVPVVNIALPFAIFYRMHSVASLFEVFLIS</sequence>
<keyword evidence="13" id="KW-1185">Reference proteome</keyword>
<feature type="transmembrane region" description="Helical" evidence="11">
    <location>
        <begin position="303"/>
        <end position="325"/>
    </location>
</feature>
<dbReference type="GO" id="GO:0005886">
    <property type="term" value="C:plasma membrane"/>
    <property type="evidence" value="ECO:0007669"/>
    <property type="project" value="UniProtKB-SubCell"/>
</dbReference>
<feature type="transmembrane region" description="Helical" evidence="11">
    <location>
        <begin position="165"/>
        <end position="186"/>
    </location>
</feature>
<evidence type="ECO:0000256" key="3">
    <source>
        <dbReference type="ARBA" id="ARBA00022448"/>
    </source>
</evidence>
<evidence type="ECO:0000256" key="4">
    <source>
        <dbReference type="ARBA" id="ARBA00022475"/>
    </source>
</evidence>
<evidence type="ECO:0000256" key="6">
    <source>
        <dbReference type="ARBA" id="ARBA00022781"/>
    </source>
</evidence>
<keyword evidence="4" id="KW-1003">Cell membrane</keyword>
<name>A0A9Q1D0H1_CONCO</name>
<evidence type="ECO:0000256" key="9">
    <source>
        <dbReference type="ARBA" id="ARBA00023136"/>
    </source>
</evidence>
<feature type="transmembrane region" description="Helical" evidence="11">
    <location>
        <begin position="506"/>
        <end position="525"/>
    </location>
</feature>
<feature type="transmembrane region" description="Helical" evidence="11">
    <location>
        <begin position="198"/>
        <end position="217"/>
    </location>
</feature>
<evidence type="ECO:0000256" key="1">
    <source>
        <dbReference type="ARBA" id="ARBA00004651"/>
    </source>
</evidence>
<keyword evidence="5 11" id="KW-0812">Transmembrane</keyword>
<dbReference type="Pfam" id="PF03189">
    <property type="entry name" value="Otopetrin"/>
    <property type="match status" value="2"/>
</dbReference>
<keyword evidence="7 11" id="KW-1133">Transmembrane helix</keyword>
<protein>
    <recommendedName>
        <fullName evidence="14">Otopetrin 2</fullName>
    </recommendedName>
</protein>
<keyword evidence="8" id="KW-0406">Ion transport</keyword>
<feature type="transmembrane region" description="Helical" evidence="11">
    <location>
        <begin position="59"/>
        <end position="79"/>
    </location>
</feature>
<keyword evidence="3" id="KW-0813">Transport</keyword>
<feature type="transmembrane region" description="Helical" evidence="11">
    <location>
        <begin position="387"/>
        <end position="411"/>
    </location>
</feature>
<dbReference type="GO" id="GO:0015252">
    <property type="term" value="F:proton channel activity"/>
    <property type="evidence" value="ECO:0007669"/>
    <property type="project" value="InterPro"/>
</dbReference>
<dbReference type="PANTHER" id="PTHR21522:SF35">
    <property type="entry name" value="PROTON CHANNEL OTOP2"/>
    <property type="match status" value="1"/>
</dbReference>
<feature type="transmembrane region" description="Helical" evidence="11">
    <location>
        <begin position="537"/>
        <end position="557"/>
    </location>
</feature>
<evidence type="ECO:0000313" key="12">
    <source>
        <dbReference type="EMBL" id="KAJ8254148.1"/>
    </source>
</evidence>
<evidence type="ECO:0000256" key="11">
    <source>
        <dbReference type="SAM" id="Phobius"/>
    </source>
</evidence>